<proteinExistence type="inferred from homology"/>
<dbReference type="Proteomes" id="UP001219862">
    <property type="component" value="Unassembled WGS sequence"/>
</dbReference>
<dbReference type="InterPro" id="IPR027304">
    <property type="entry name" value="Trigger_fact/SurA_dom_sf"/>
</dbReference>
<comment type="catalytic activity">
    <reaction evidence="7">
        <text>[protein]-peptidylproline (omega=180) = [protein]-peptidylproline (omega=0)</text>
        <dbReference type="Rhea" id="RHEA:16237"/>
        <dbReference type="Rhea" id="RHEA-COMP:10747"/>
        <dbReference type="Rhea" id="RHEA-COMP:10748"/>
        <dbReference type="ChEBI" id="CHEBI:83833"/>
        <dbReference type="ChEBI" id="CHEBI:83834"/>
        <dbReference type="EC" id="5.2.1.8"/>
    </reaction>
</comment>
<feature type="chain" id="PRO_5044901191" description="Chaperone SurA" evidence="7">
    <location>
        <begin position="28"/>
        <end position="441"/>
    </location>
</feature>
<dbReference type="InterPro" id="IPR015391">
    <property type="entry name" value="SurA_N"/>
</dbReference>
<dbReference type="EMBL" id="JAQQXS010000019">
    <property type="protein sequence ID" value="MDC8787019.1"/>
    <property type="molecule type" value="Genomic_DNA"/>
</dbReference>
<dbReference type="InterPro" id="IPR023058">
    <property type="entry name" value="PPIase_PpiC_CS"/>
</dbReference>
<gene>
    <name evidence="7" type="primary">surA</name>
    <name evidence="9" type="ORF">PRZ01_17655</name>
</gene>
<evidence type="ECO:0000256" key="1">
    <source>
        <dbReference type="ARBA" id="ARBA00022729"/>
    </source>
</evidence>
<evidence type="ECO:0000259" key="8">
    <source>
        <dbReference type="PROSITE" id="PS50198"/>
    </source>
</evidence>
<comment type="subcellular location">
    <subcellularLocation>
        <location evidence="7">Periplasm</location>
    </subcellularLocation>
    <text evidence="7">Is capable of associating with the outer membrane.</text>
</comment>
<evidence type="ECO:0000256" key="2">
    <source>
        <dbReference type="ARBA" id="ARBA00022737"/>
    </source>
</evidence>
<comment type="domain">
    <text evidence="7">The PPIase activity resides only in the second parvulin domain. The N-terminal region and the C-terminal tail are necessary and sufficient for the chaperone activity of SurA. The PPIase activity is dispensable for SurA to function as a chaperone. The N-terminal region and the C-terminal tail are also required for porin recognition.</text>
</comment>
<evidence type="ECO:0000256" key="4">
    <source>
        <dbReference type="ARBA" id="ARBA00023110"/>
    </source>
</evidence>
<accession>A0ABT5KVR3</accession>
<dbReference type="Pfam" id="PF09312">
    <property type="entry name" value="SurA_N"/>
    <property type="match status" value="1"/>
</dbReference>
<keyword evidence="6 7" id="KW-0413">Isomerase</keyword>
<dbReference type="InterPro" id="IPR050280">
    <property type="entry name" value="OMP_Chaperone_SurA"/>
</dbReference>
<dbReference type="GO" id="GO:0003755">
    <property type="term" value="F:peptidyl-prolyl cis-trans isomerase activity"/>
    <property type="evidence" value="ECO:0007669"/>
    <property type="project" value="UniProtKB-EC"/>
</dbReference>
<dbReference type="PROSITE" id="PS50198">
    <property type="entry name" value="PPIC_PPIASE_2"/>
    <property type="match status" value="2"/>
</dbReference>
<keyword evidence="3 7" id="KW-0574">Periplasm</keyword>
<keyword evidence="1 7" id="KW-0732">Signal</keyword>
<keyword evidence="2 7" id="KW-0677">Repeat</keyword>
<reference evidence="9 10" key="1">
    <citation type="submission" date="2022-10" db="EMBL/GenBank/DDBJ databases">
        <title>paucibacter sp. hw8 Genome sequencing.</title>
        <authorList>
            <person name="Park S."/>
        </authorList>
    </citation>
    <scope>NUCLEOTIDE SEQUENCE [LARGE SCALE GENOMIC DNA]</scope>
    <source>
        <strain evidence="10">hw8</strain>
    </source>
</reference>
<evidence type="ECO:0000313" key="9">
    <source>
        <dbReference type="EMBL" id="MDC8787019.1"/>
    </source>
</evidence>
<dbReference type="RefSeq" id="WP_273598158.1">
    <property type="nucleotide sequence ID" value="NZ_JAQQXS010000019.1"/>
</dbReference>
<keyword evidence="10" id="KW-1185">Reference proteome</keyword>
<feature type="domain" description="PpiC" evidence="8">
    <location>
        <begin position="294"/>
        <end position="393"/>
    </location>
</feature>
<dbReference type="InterPro" id="IPR046357">
    <property type="entry name" value="PPIase_dom_sf"/>
</dbReference>
<dbReference type="InterPro" id="IPR000297">
    <property type="entry name" value="PPIase_PpiC"/>
</dbReference>
<dbReference type="SUPFAM" id="SSF54534">
    <property type="entry name" value="FKBP-like"/>
    <property type="match status" value="2"/>
</dbReference>
<dbReference type="InterPro" id="IPR023034">
    <property type="entry name" value="PPIase_SurA"/>
</dbReference>
<dbReference type="Gene3D" id="1.10.4030.10">
    <property type="entry name" value="Porin chaperone SurA, peptide-binding domain"/>
    <property type="match status" value="1"/>
</dbReference>
<sequence length="441" mass="49063" precursor="true">MSHRSLSLTFAGALLAVGWLASLPAQAQHKAADLLPGDYIAAVVNQDVVAASEVVQRTERLRQEARQKGESMPDMQLLHKQAIEALIEDRVLVTYARESGTKVDEPELDRVVANVAAQNKLTMDQLKERLKQEGMDYRTFRETMRDQLMSERVREREVQGRIRITDGDIDKYLDEKREKLSQADQMNLAQILVSVPDGASDTVVAERRARAQAALSRVQAGEDFAKVAREVSEDANKDKGGEIGMRAASRLPDVFVEAVKGLTSGQLAPELLHSGAGFHVLKVVERKGGSLTTVVQTHSRHVLLRPSAQLTAEVAARRLSEFKRAIEAGSTTFEKVARENSEDGSAQEGGDLGWMSPGAFVPEFEQAMDALPLGGISGPVPSRFGMHLIQVLERRNAEIETKQLREQARAALREKKYDEAYQEWVKDLRARAFIEMREWQD</sequence>
<protein>
    <recommendedName>
        <fullName evidence="7">Chaperone SurA</fullName>
    </recommendedName>
    <alternativeName>
        <fullName evidence="7">Peptidyl-prolyl cis-trans isomerase SurA</fullName>
        <shortName evidence="7">PPIase SurA</shortName>
        <ecNumber evidence="7">5.2.1.8</ecNumber>
    </alternativeName>
    <alternativeName>
        <fullName evidence="7">Rotamase SurA</fullName>
    </alternativeName>
</protein>
<dbReference type="HAMAP" id="MF_01183">
    <property type="entry name" value="Chaperone_SurA"/>
    <property type="match status" value="1"/>
</dbReference>
<comment type="caution">
    <text evidence="9">The sequence shown here is derived from an EMBL/GenBank/DDBJ whole genome shotgun (WGS) entry which is preliminary data.</text>
</comment>
<name>A0ABT5KVR3_9BURK</name>
<evidence type="ECO:0000256" key="5">
    <source>
        <dbReference type="ARBA" id="ARBA00023186"/>
    </source>
</evidence>
<keyword evidence="5 7" id="KW-0143">Chaperone</keyword>
<evidence type="ECO:0000256" key="3">
    <source>
        <dbReference type="ARBA" id="ARBA00022764"/>
    </source>
</evidence>
<dbReference type="EC" id="5.2.1.8" evidence="7"/>
<dbReference type="PROSITE" id="PS01096">
    <property type="entry name" value="PPIC_PPIASE_1"/>
    <property type="match status" value="1"/>
</dbReference>
<dbReference type="PANTHER" id="PTHR47637">
    <property type="entry name" value="CHAPERONE SURA"/>
    <property type="match status" value="1"/>
</dbReference>
<dbReference type="Gene3D" id="3.10.50.40">
    <property type="match status" value="2"/>
</dbReference>
<dbReference type="PANTHER" id="PTHR47637:SF1">
    <property type="entry name" value="CHAPERONE SURA"/>
    <property type="match status" value="1"/>
</dbReference>
<dbReference type="Pfam" id="PF00639">
    <property type="entry name" value="Rotamase"/>
    <property type="match status" value="2"/>
</dbReference>
<comment type="function">
    <text evidence="7">Chaperone involved in the correct folding and assembly of outer membrane proteins. Recognizes specific patterns of aromatic residues and the orientation of their side chains, which are found more frequently in integral outer membrane proteins. May act in both early periplasmic and late outer membrane-associated steps of protein maturation.</text>
</comment>
<evidence type="ECO:0000256" key="6">
    <source>
        <dbReference type="ARBA" id="ARBA00023235"/>
    </source>
</evidence>
<organism evidence="9 10">
    <name type="scientific">Roseateles koreensis</name>
    <dbReference type="NCBI Taxonomy" id="2987526"/>
    <lineage>
        <taxon>Bacteria</taxon>
        <taxon>Pseudomonadati</taxon>
        <taxon>Pseudomonadota</taxon>
        <taxon>Betaproteobacteria</taxon>
        <taxon>Burkholderiales</taxon>
        <taxon>Sphaerotilaceae</taxon>
        <taxon>Roseateles</taxon>
    </lineage>
</organism>
<dbReference type="SUPFAM" id="SSF109998">
    <property type="entry name" value="Triger factor/SurA peptide-binding domain-like"/>
    <property type="match status" value="1"/>
</dbReference>
<feature type="signal peptide" evidence="7">
    <location>
        <begin position="1"/>
        <end position="27"/>
    </location>
</feature>
<evidence type="ECO:0000256" key="7">
    <source>
        <dbReference type="HAMAP-Rule" id="MF_01183"/>
    </source>
</evidence>
<feature type="domain" description="PpiC" evidence="8">
    <location>
        <begin position="183"/>
        <end position="285"/>
    </location>
</feature>
<keyword evidence="4 7" id="KW-0697">Rotamase</keyword>
<evidence type="ECO:0000313" key="10">
    <source>
        <dbReference type="Proteomes" id="UP001219862"/>
    </source>
</evidence>